<dbReference type="Gene3D" id="3.30.420.40">
    <property type="match status" value="1"/>
</dbReference>
<evidence type="ECO:0000256" key="1">
    <source>
        <dbReference type="ARBA" id="ARBA00022679"/>
    </source>
</evidence>
<sequence>SIEQYLKNSTPGAFSTFAFLGPEKMNIKNQTSIKRGVFVFQPPTMISEELPKIKDFARSVLENIAFGIFENYQAIQKFTDLSTRTYCAGGMAKSEEFCKILASVLNTDISVPYTKDSAFIGVAMNTLKGLNYYSDYKSMIKKLLTYEKNFSNPTISDNYKNTYLEWKNLKNKIDDL</sequence>
<comment type="caution">
    <text evidence="4">The sequence shown here is derived from an EMBL/GenBank/DDBJ whole genome shotgun (WGS) entry which is preliminary data.</text>
</comment>
<feature type="non-terminal residue" evidence="4">
    <location>
        <position position="1"/>
    </location>
</feature>
<dbReference type="Pfam" id="PF02782">
    <property type="entry name" value="FGGY_C"/>
    <property type="match status" value="1"/>
</dbReference>
<name>X1TGJ4_9ZZZZ</name>
<dbReference type="InterPro" id="IPR050406">
    <property type="entry name" value="FGGY_Carb_Kinase"/>
</dbReference>
<gene>
    <name evidence="4" type="ORF">S12H4_53730</name>
</gene>
<dbReference type="SUPFAM" id="SSF53067">
    <property type="entry name" value="Actin-like ATPase domain"/>
    <property type="match status" value="1"/>
</dbReference>
<dbReference type="AlphaFoldDB" id="X1TGJ4"/>
<dbReference type="EMBL" id="BARW01034253">
    <property type="protein sequence ID" value="GAJ04438.1"/>
    <property type="molecule type" value="Genomic_DNA"/>
</dbReference>
<feature type="domain" description="Carbohydrate kinase FGGY C-terminal" evidence="3">
    <location>
        <begin position="53"/>
        <end position="124"/>
    </location>
</feature>
<dbReference type="PANTHER" id="PTHR43095:SF2">
    <property type="entry name" value="GLUCONOKINASE"/>
    <property type="match status" value="1"/>
</dbReference>
<dbReference type="InterPro" id="IPR018485">
    <property type="entry name" value="FGGY_C"/>
</dbReference>
<reference evidence="4" key="1">
    <citation type="journal article" date="2014" name="Front. Microbiol.">
        <title>High frequency of phylogenetically diverse reductive dehalogenase-homologous genes in deep subseafloor sedimentary metagenomes.</title>
        <authorList>
            <person name="Kawai M."/>
            <person name="Futagami T."/>
            <person name="Toyoda A."/>
            <person name="Takaki Y."/>
            <person name="Nishi S."/>
            <person name="Hori S."/>
            <person name="Arai W."/>
            <person name="Tsubouchi T."/>
            <person name="Morono Y."/>
            <person name="Uchiyama I."/>
            <person name="Ito T."/>
            <person name="Fujiyama A."/>
            <person name="Inagaki F."/>
            <person name="Takami H."/>
        </authorList>
    </citation>
    <scope>NUCLEOTIDE SEQUENCE</scope>
    <source>
        <strain evidence="4">Expedition CK06-06</strain>
    </source>
</reference>
<protein>
    <recommendedName>
        <fullName evidence="3">Carbohydrate kinase FGGY C-terminal domain-containing protein</fullName>
    </recommendedName>
</protein>
<keyword evidence="2" id="KW-0418">Kinase</keyword>
<evidence type="ECO:0000313" key="4">
    <source>
        <dbReference type="EMBL" id="GAJ04438.1"/>
    </source>
</evidence>
<proteinExistence type="predicted"/>
<evidence type="ECO:0000259" key="3">
    <source>
        <dbReference type="Pfam" id="PF02782"/>
    </source>
</evidence>
<dbReference type="GO" id="GO:0016301">
    <property type="term" value="F:kinase activity"/>
    <property type="evidence" value="ECO:0007669"/>
    <property type="project" value="UniProtKB-KW"/>
</dbReference>
<dbReference type="InterPro" id="IPR043129">
    <property type="entry name" value="ATPase_NBD"/>
</dbReference>
<organism evidence="4">
    <name type="scientific">marine sediment metagenome</name>
    <dbReference type="NCBI Taxonomy" id="412755"/>
    <lineage>
        <taxon>unclassified sequences</taxon>
        <taxon>metagenomes</taxon>
        <taxon>ecological metagenomes</taxon>
    </lineage>
</organism>
<dbReference type="PANTHER" id="PTHR43095">
    <property type="entry name" value="SUGAR KINASE"/>
    <property type="match status" value="1"/>
</dbReference>
<evidence type="ECO:0000256" key="2">
    <source>
        <dbReference type="ARBA" id="ARBA00022777"/>
    </source>
</evidence>
<keyword evidence="1" id="KW-0808">Transferase</keyword>
<dbReference type="GO" id="GO:0005975">
    <property type="term" value="P:carbohydrate metabolic process"/>
    <property type="evidence" value="ECO:0007669"/>
    <property type="project" value="InterPro"/>
</dbReference>
<accession>X1TGJ4</accession>